<dbReference type="InterPro" id="IPR050346">
    <property type="entry name" value="FMO-like"/>
</dbReference>
<keyword evidence="3 8" id="KW-0285">Flavoprotein</keyword>
<dbReference type="GO" id="GO:0050660">
    <property type="term" value="F:flavin adenine dinucleotide binding"/>
    <property type="evidence" value="ECO:0007669"/>
    <property type="project" value="InterPro"/>
</dbReference>
<keyword evidence="8" id="KW-0503">Monooxygenase</keyword>
<dbReference type="InterPro" id="IPR020946">
    <property type="entry name" value="Flavin_mOase-like"/>
</dbReference>
<evidence type="ECO:0000313" key="10">
    <source>
        <dbReference type="Proteomes" id="UP000729402"/>
    </source>
</evidence>
<dbReference type="EMBL" id="JAAALK010000282">
    <property type="protein sequence ID" value="KAG8081311.1"/>
    <property type="molecule type" value="Genomic_DNA"/>
</dbReference>
<comment type="similarity">
    <text evidence="2 8">Belongs to the FMO family.</text>
</comment>
<keyword evidence="10" id="KW-1185">Reference proteome</keyword>
<comment type="cofactor">
    <cofactor evidence="1 8">
        <name>FAD</name>
        <dbReference type="ChEBI" id="CHEBI:57692"/>
    </cofactor>
</comment>
<comment type="caution">
    <text evidence="9">The sequence shown here is derived from an EMBL/GenBank/DDBJ whole genome shotgun (WGS) entry which is preliminary data.</text>
</comment>
<evidence type="ECO:0000256" key="4">
    <source>
        <dbReference type="ARBA" id="ARBA00022827"/>
    </source>
</evidence>
<keyword evidence="5" id="KW-0521">NADP</keyword>
<evidence type="ECO:0000256" key="6">
    <source>
        <dbReference type="ARBA" id="ARBA00023002"/>
    </source>
</evidence>
<evidence type="ECO:0000256" key="5">
    <source>
        <dbReference type="ARBA" id="ARBA00022857"/>
    </source>
</evidence>
<evidence type="ECO:0000256" key="3">
    <source>
        <dbReference type="ARBA" id="ARBA00022630"/>
    </source>
</evidence>
<dbReference type="PANTHER" id="PTHR23023">
    <property type="entry name" value="DIMETHYLANILINE MONOOXYGENASE"/>
    <property type="match status" value="1"/>
</dbReference>
<keyword evidence="4 8" id="KW-0274">FAD</keyword>
<dbReference type="Pfam" id="PF00743">
    <property type="entry name" value="FMO-like"/>
    <property type="match status" value="2"/>
</dbReference>
<dbReference type="OrthoDB" id="66881at2759"/>
<gene>
    <name evidence="9" type="ORF">GUJ93_ZPchr0007g4438</name>
</gene>
<evidence type="ECO:0000256" key="1">
    <source>
        <dbReference type="ARBA" id="ARBA00001974"/>
    </source>
</evidence>
<evidence type="ECO:0000256" key="2">
    <source>
        <dbReference type="ARBA" id="ARBA00009183"/>
    </source>
</evidence>
<name>A0A8J5STM4_ZIZPA</name>
<dbReference type="GO" id="GO:0004499">
    <property type="term" value="F:N,N-dimethylaniline monooxygenase activity"/>
    <property type="evidence" value="ECO:0007669"/>
    <property type="project" value="InterPro"/>
</dbReference>
<reference evidence="9" key="2">
    <citation type="submission" date="2021-02" db="EMBL/GenBank/DDBJ databases">
        <authorList>
            <person name="Kimball J.A."/>
            <person name="Haas M.W."/>
            <person name="Macchietto M."/>
            <person name="Kono T."/>
            <person name="Duquette J."/>
            <person name="Shao M."/>
        </authorList>
    </citation>
    <scope>NUCLEOTIDE SEQUENCE</scope>
    <source>
        <tissue evidence="9">Fresh leaf tissue</tissue>
    </source>
</reference>
<keyword evidence="6 8" id="KW-0560">Oxidoreductase</keyword>
<evidence type="ECO:0000256" key="7">
    <source>
        <dbReference type="ARBA" id="ARBA00058243"/>
    </source>
</evidence>
<protein>
    <recommendedName>
        <fullName evidence="8">Flavin-containing monooxygenase</fullName>
        <ecNumber evidence="8">1.-.-.-</ecNumber>
    </recommendedName>
</protein>
<dbReference type="EC" id="1.-.-.-" evidence="8"/>
<sequence length="439" mass="48952">MEKVTSEYSIPKKVCVVGAGLSGLVAERELRREGLDVAVLEQRGGVGGQWLYDTATDGGDQLGEAGVTSSVYASLRLNTPREVVGFSDFPFRPSRDGSGDARRFPVHGEFLKYIKNFCDEFGLMNAVRLNTRALRVAMAPARDGCLPGWMVRSKNGEVETEEVFDAVVVASGHFSQPRLPAIDGMDKWKRRQLHCHSYRVPDSFHGEVVVIVGCRVSGKEIAMELCHVAKEVHLSAKSTQAADMTPAMSKMLARHDNLHLHPQIDRMCEDGRVVFDDGSCVVADTVMYCTGYAYSFPFLETEGHVTVDDNRVGPLFEHVFPPALAPSLSFVGIPNMGIVPLFNEVQAREAAGVPKRRTHDIFFDLEYCDEYGERNCGFPRLEEWKKELMGASIFSLRDNPETFRDVFHDADLVRDALRLYGWSPREPQDNDDAGEKQLN</sequence>
<accession>A0A8J5STM4</accession>
<dbReference type="Proteomes" id="UP000729402">
    <property type="component" value="Unassembled WGS sequence"/>
</dbReference>
<dbReference type="GO" id="GO:0050661">
    <property type="term" value="F:NADP binding"/>
    <property type="evidence" value="ECO:0007669"/>
    <property type="project" value="InterPro"/>
</dbReference>
<evidence type="ECO:0000256" key="8">
    <source>
        <dbReference type="RuleBase" id="RU361177"/>
    </source>
</evidence>
<evidence type="ECO:0000313" key="9">
    <source>
        <dbReference type="EMBL" id="KAG8081311.1"/>
    </source>
</evidence>
<comment type="function">
    <text evidence="7">Catalyzes the conversion of methylthioalkyl glucosinolates of any chain length into methylsulfinylalkyl glucosinolates.</text>
</comment>
<reference evidence="9" key="1">
    <citation type="journal article" date="2021" name="bioRxiv">
        <title>Whole Genome Assembly and Annotation of Northern Wild Rice, Zizania palustris L., Supports a Whole Genome Duplication in the Zizania Genus.</title>
        <authorList>
            <person name="Haas M."/>
            <person name="Kono T."/>
            <person name="Macchietto M."/>
            <person name="Millas R."/>
            <person name="McGilp L."/>
            <person name="Shao M."/>
            <person name="Duquette J."/>
            <person name="Hirsch C.N."/>
            <person name="Kimball J."/>
        </authorList>
    </citation>
    <scope>NUCLEOTIDE SEQUENCE</scope>
    <source>
        <tissue evidence="9">Fresh leaf tissue</tissue>
    </source>
</reference>
<proteinExistence type="inferred from homology"/>
<organism evidence="9 10">
    <name type="scientific">Zizania palustris</name>
    <name type="common">Northern wild rice</name>
    <dbReference type="NCBI Taxonomy" id="103762"/>
    <lineage>
        <taxon>Eukaryota</taxon>
        <taxon>Viridiplantae</taxon>
        <taxon>Streptophyta</taxon>
        <taxon>Embryophyta</taxon>
        <taxon>Tracheophyta</taxon>
        <taxon>Spermatophyta</taxon>
        <taxon>Magnoliopsida</taxon>
        <taxon>Liliopsida</taxon>
        <taxon>Poales</taxon>
        <taxon>Poaceae</taxon>
        <taxon>BOP clade</taxon>
        <taxon>Oryzoideae</taxon>
        <taxon>Oryzeae</taxon>
        <taxon>Zizaniinae</taxon>
        <taxon>Zizania</taxon>
    </lineage>
</organism>
<dbReference type="AlphaFoldDB" id="A0A8J5STM4"/>
<dbReference type="FunFam" id="3.50.50.60:FF:000147">
    <property type="entry name" value="Flavin-containing monooxygenase"/>
    <property type="match status" value="1"/>
</dbReference>